<keyword evidence="2" id="KW-1185">Reference proteome</keyword>
<name>A0A454XKU9_PRIPA</name>
<dbReference type="InterPro" id="IPR012292">
    <property type="entry name" value="Globin/Proto"/>
</dbReference>
<dbReference type="InterPro" id="IPR053341">
    <property type="entry name" value="Oxidative_stress_globin-like"/>
</dbReference>
<dbReference type="PANTHER" id="PTHR47768">
    <property type="entry name" value="GLOBIN RELATED-RELATED"/>
    <property type="match status" value="1"/>
</dbReference>
<proteinExistence type="predicted"/>
<dbReference type="EnsemblMetazoa" id="PPA45228.1">
    <property type="protein sequence ID" value="PPA45228.1"/>
    <property type="gene ID" value="WBGene00283597"/>
</dbReference>
<evidence type="ECO:0000313" key="1">
    <source>
        <dbReference type="EnsemblMetazoa" id="PPA45228.1"/>
    </source>
</evidence>
<dbReference type="GO" id="GO:0020037">
    <property type="term" value="F:heme binding"/>
    <property type="evidence" value="ECO:0007669"/>
    <property type="project" value="InterPro"/>
</dbReference>
<dbReference type="GO" id="GO:0019825">
    <property type="term" value="F:oxygen binding"/>
    <property type="evidence" value="ECO:0007669"/>
    <property type="project" value="InterPro"/>
</dbReference>
<organism evidence="1 2">
    <name type="scientific">Pristionchus pacificus</name>
    <name type="common">Parasitic nematode worm</name>
    <dbReference type="NCBI Taxonomy" id="54126"/>
    <lineage>
        <taxon>Eukaryota</taxon>
        <taxon>Metazoa</taxon>
        <taxon>Ecdysozoa</taxon>
        <taxon>Nematoda</taxon>
        <taxon>Chromadorea</taxon>
        <taxon>Rhabditida</taxon>
        <taxon>Rhabditina</taxon>
        <taxon>Diplogasteromorpha</taxon>
        <taxon>Diplogasteroidea</taxon>
        <taxon>Neodiplogasteridae</taxon>
        <taxon>Pristionchus</taxon>
    </lineage>
</organism>
<dbReference type="Gene3D" id="1.10.490.10">
    <property type="entry name" value="Globins"/>
    <property type="match status" value="1"/>
</dbReference>
<evidence type="ECO:0000313" key="2">
    <source>
        <dbReference type="Proteomes" id="UP000005239"/>
    </source>
</evidence>
<accession>A0A454XKU9</accession>
<protein>
    <submittedName>
        <fullName evidence="1">Uncharacterized protein</fullName>
    </submittedName>
</protein>
<accession>A0A8R1Z0S3</accession>
<dbReference type="AlphaFoldDB" id="A0A454XKU9"/>
<sequence>MFRRQKEEEKKISWRSNPFDAALMHRTWTEDFETLYLIGSTIFHNLFGGPNGKTCKSLFPWIAMYEDAGKDYVETNDFRTVAIFLDEMSEKAKVEIFLYKLGQRHEAVHDGFNGRMQALTLMGELTVEERDRAVRLWTDTVVYIFDLVQEGFFDGLKGFDRFPGVEKWALVQYAVPSPQFHPTLPENHY</sequence>
<gene>
    <name evidence="1" type="primary">WBGene00283597</name>
</gene>
<dbReference type="PANTHER" id="PTHR47768:SF1">
    <property type="entry name" value="GLOBIN FAMILY PROFILE DOMAIN-CONTAINING PROTEIN"/>
    <property type="match status" value="1"/>
</dbReference>
<dbReference type="OrthoDB" id="436496at2759"/>
<reference evidence="2" key="1">
    <citation type="journal article" date="2008" name="Nat. Genet.">
        <title>The Pristionchus pacificus genome provides a unique perspective on nematode lifestyle and parasitism.</title>
        <authorList>
            <person name="Dieterich C."/>
            <person name="Clifton S.W."/>
            <person name="Schuster L.N."/>
            <person name="Chinwalla A."/>
            <person name="Delehaunty K."/>
            <person name="Dinkelacker I."/>
            <person name="Fulton L."/>
            <person name="Fulton R."/>
            <person name="Godfrey J."/>
            <person name="Minx P."/>
            <person name="Mitreva M."/>
            <person name="Roeseler W."/>
            <person name="Tian H."/>
            <person name="Witte H."/>
            <person name="Yang S.P."/>
            <person name="Wilson R.K."/>
            <person name="Sommer R.J."/>
        </authorList>
    </citation>
    <scope>NUCLEOTIDE SEQUENCE [LARGE SCALE GENOMIC DNA]</scope>
    <source>
        <strain evidence="2">PS312</strain>
    </source>
</reference>
<dbReference type="Proteomes" id="UP000005239">
    <property type="component" value="Unassembled WGS sequence"/>
</dbReference>
<reference evidence="1" key="2">
    <citation type="submission" date="2022-06" db="UniProtKB">
        <authorList>
            <consortium name="EnsemblMetazoa"/>
        </authorList>
    </citation>
    <scope>IDENTIFICATION</scope>
    <source>
        <strain evidence="1">PS312</strain>
    </source>
</reference>